<feature type="domain" description="Core-binding (CB)" evidence="3">
    <location>
        <begin position="164"/>
        <end position="256"/>
    </location>
</feature>
<evidence type="ECO:0000313" key="4">
    <source>
        <dbReference type="EMBL" id="WRY33286.1"/>
    </source>
</evidence>
<sequence>MDFDVFGIECAIIPLDLLHNLPHISGECDSMAKGLGVTKRGDTFHLRKRVPVRYRDIEGRDTVWISLHTDSESVAKSKADRAWSQMIEAWEAKLAGDTEDAEARFAAAQELARVRGFRYLDVGKVAKLPVEALIERVEAVTAPAGQPDKVEVAALMGTVPEPQLTVSKALETYWTLAREKTFGKSEDQLRRWKNPRIKAVTNFIAVVGDKGIDNITRDDMLDFRQYWLDRIEGGEVTANSANKDLIHLGDVLKTVNKMKRLGLDLPISDLSFKEGEKRTRPPFSTDWIRAKLLAPGALDDLNADARGVFLGIVNTGYRPSEGCALVKKMKSGRMILSCPFFWGK</sequence>
<gene>
    <name evidence="4" type="ORF">RPE78_11420</name>
</gene>
<dbReference type="PROSITE" id="PS51900">
    <property type="entry name" value="CB"/>
    <property type="match status" value="1"/>
</dbReference>
<accession>A0ABZ1E0D9</accession>
<keyword evidence="2" id="KW-0238">DNA-binding</keyword>
<dbReference type="RefSeq" id="WP_406720616.1">
    <property type="nucleotide sequence ID" value="NZ_CP135443.1"/>
</dbReference>
<keyword evidence="1" id="KW-0229">DNA integration</keyword>
<organism evidence="4 5">
    <name type="scientific">Thioclava litoralis</name>
    <dbReference type="NCBI Taxonomy" id="3076557"/>
    <lineage>
        <taxon>Bacteria</taxon>
        <taxon>Pseudomonadati</taxon>
        <taxon>Pseudomonadota</taxon>
        <taxon>Alphaproteobacteria</taxon>
        <taxon>Rhodobacterales</taxon>
        <taxon>Paracoccaceae</taxon>
        <taxon>Thioclava</taxon>
    </lineage>
</organism>
<dbReference type="SUPFAM" id="SSF56349">
    <property type="entry name" value="DNA breaking-rejoining enzymes"/>
    <property type="match status" value="1"/>
</dbReference>
<dbReference type="InterPro" id="IPR011010">
    <property type="entry name" value="DNA_brk_join_enz"/>
</dbReference>
<keyword evidence="5" id="KW-1185">Reference proteome</keyword>
<evidence type="ECO:0000256" key="2">
    <source>
        <dbReference type="PROSITE-ProRule" id="PRU01248"/>
    </source>
</evidence>
<proteinExistence type="predicted"/>
<dbReference type="Pfam" id="PF20172">
    <property type="entry name" value="DUF6538"/>
    <property type="match status" value="1"/>
</dbReference>
<evidence type="ECO:0000259" key="3">
    <source>
        <dbReference type="PROSITE" id="PS51900"/>
    </source>
</evidence>
<dbReference type="Proteomes" id="UP001623290">
    <property type="component" value="Chromosome"/>
</dbReference>
<dbReference type="InterPro" id="IPR046668">
    <property type="entry name" value="DUF6538"/>
</dbReference>
<reference evidence="4 5" key="1">
    <citation type="submission" date="2023-09" db="EMBL/GenBank/DDBJ databases">
        <title>Thioclava shenzhenensis sp. nov., a multidrug resistant bacteria-antagonizing species isolated from coastal seawater.</title>
        <authorList>
            <person name="Long M."/>
        </authorList>
    </citation>
    <scope>NUCLEOTIDE SEQUENCE [LARGE SCALE GENOMIC DNA]</scope>
    <source>
        <strain evidence="4 5">FTW29</strain>
    </source>
</reference>
<name>A0ABZ1E0D9_9RHOB</name>
<dbReference type="InterPro" id="IPR044068">
    <property type="entry name" value="CB"/>
</dbReference>
<protein>
    <submittedName>
        <fullName evidence="4">Integrase</fullName>
    </submittedName>
</protein>
<evidence type="ECO:0000256" key="1">
    <source>
        <dbReference type="ARBA" id="ARBA00022908"/>
    </source>
</evidence>
<dbReference type="EMBL" id="CP135443">
    <property type="protein sequence ID" value="WRY33286.1"/>
    <property type="molecule type" value="Genomic_DNA"/>
</dbReference>
<evidence type="ECO:0000313" key="5">
    <source>
        <dbReference type="Proteomes" id="UP001623290"/>
    </source>
</evidence>